<dbReference type="EMBL" id="JAVRIC010000011">
    <property type="protein sequence ID" value="MDT0497569.1"/>
    <property type="molecule type" value="Genomic_DNA"/>
</dbReference>
<dbReference type="Gene3D" id="3.40.50.10110">
    <property type="entry name" value="DNA polymerase III subunit chi"/>
    <property type="match status" value="1"/>
</dbReference>
<dbReference type="InterPro" id="IPR007459">
    <property type="entry name" value="DNA_pol3_chi"/>
</dbReference>
<organism evidence="1 2">
    <name type="scientific">Banduia mediterranea</name>
    <dbReference type="NCBI Taxonomy" id="3075609"/>
    <lineage>
        <taxon>Bacteria</taxon>
        <taxon>Pseudomonadati</taxon>
        <taxon>Pseudomonadota</taxon>
        <taxon>Gammaproteobacteria</taxon>
        <taxon>Nevskiales</taxon>
        <taxon>Algiphilaceae</taxon>
        <taxon>Banduia</taxon>
    </lineage>
</organism>
<dbReference type="InterPro" id="IPR036768">
    <property type="entry name" value="PolIII_chi_sf"/>
</dbReference>
<keyword evidence="1" id="KW-0808">Transferase</keyword>
<dbReference type="SUPFAM" id="SSF102400">
    <property type="entry name" value="DNA polymerase III chi subunit"/>
    <property type="match status" value="1"/>
</dbReference>
<keyword evidence="2" id="KW-1185">Reference proteome</keyword>
<dbReference type="RefSeq" id="WP_311364962.1">
    <property type="nucleotide sequence ID" value="NZ_JAVRIC010000011.1"/>
</dbReference>
<keyword evidence="1" id="KW-0548">Nucleotidyltransferase</keyword>
<dbReference type="GO" id="GO:0003887">
    <property type="term" value="F:DNA-directed DNA polymerase activity"/>
    <property type="evidence" value="ECO:0007669"/>
    <property type="project" value="UniProtKB-EC"/>
</dbReference>
<protein>
    <submittedName>
        <fullName evidence="1">DNA polymerase III subunit chi</fullName>
        <ecNumber evidence="1">2.7.7.7</ecNumber>
    </submittedName>
</protein>
<evidence type="ECO:0000313" key="2">
    <source>
        <dbReference type="Proteomes" id="UP001254608"/>
    </source>
</evidence>
<name>A0ABU2WI67_9GAMM</name>
<dbReference type="PANTHER" id="PTHR38767">
    <property type="entry name" value="DNA POLYMERASE III SUBUNIT CHI"/>
    <property type="match status" value="1"/>
</dbReference>
<sequence length="147" mass="16408">MTRVDFYVLPETEDIGPVLTACRLCERAAGERLRIYAYVPNPALADDIDAALWTFKQGSFVSHERVEAKGEDMALASVLIGAGDPPSSHHDVLLNLGDEVPAFFSRFQRVLEIVHGDAETRARSRARFKFYRDRGYDLASHKLGARA</sequence>
<dbReference type="PANTHER" id="PTHR38767:SF1">
    <property type="entry name" value="DNA POLYMERASE III SUBUNIT CHI"/>
    <property type="match status" value="1"/>
</dbReference>
<proteinExistence type="predicted"/>
<dbReference type="Proteomes" id="UP001254608">
    <property type="component" value="Unassembled WGS sequence"/>
</dbReference>
<reference evidence="1 2" key="1">
    <citation type="submission" date="2023-09" db="EMBL/GenBank/DDBJ databases">
        <authorList>
            <person name="Rey-Velasco X."/>
        </authorList>
    </citation>
    <scope>NUCLEOTIDE SEQUENCE [LARGE SCALE GENOMIC DNA]</scope>
    <source>
        <strain evidence="1 2">W345</strain>
    </source>
</reference>
<dbReference type="EC" id="2.7.7.7" evidence="1"/>
<evidence type="ECO:0000313" key="1">
    <source>
        <dbReference type="EMBL" id="MDT0497569.1"/>
    </source>
</evidence>
<gene>
    <name evidence="1" type="ORF">RM530_09360</name>
</gene>
<comment type="caution">
    <text evidence="1">The sequence shown here is derived from an EMBL/GenBank/DDBJ whole genome shotgun (WGS) entry which is preliminary data.</text>
</comment>
<dbReference type="Pfam" id="PF04364">
    <property type="entry name" value="DNA_pol3_chi"/>
    <property type="match status" value="1"/>
</dbReference>
<accession>A0ABU2WI67</accession>